<evidence type="ECO:0000313" key="7">
    <source>
        <dbReference type="Proteomes" id="UP000316541"/>
    </source>
</evidence>
<dbReference type="InterPro" id="IPR013785">
    <property type="entry name" value="Aldolase_TIM"/>
</dbReference>
<dbReference type="GO" id="GO:0051536">
    <property type="term" value="F:iron-sulfur cluster binding"/>
    <property type="evidence" value="ECO:0007669"/>
    <property type="project" value="UniProtKB-KW"/>
</dbReference>
<organism evidence="6 7">
    <name type="scientific">Microbispora hainanensis</name>
    <dbReference type="NCBI Taxonomy" id="568844"/>
    <lineage>
        <taxon>Bacteria</taxon>
        <taxon>Bacillati</taxon>
        <taxon>Actinomycetota</taxon>
        <taxon>Actinomycetes</taxon>
        <taxon>Streptosporangiales</taxon>
        <taxon>Streptosporangiaceae</taxon>
        <taxon>Microbispora</taxon>
    </lineage>
</organism>
<accession>A0A544Y6G4</accession>
<dbReference type="InterPro" id="IPR058240">
    <property type="entry name" value="rSAM_sf"/>
</dbReference>
<dbReference type="CDD" id="cd21109">
    <property type="entry name" value="SPASM"/>
    <property type="match status" value="1"/>
</dbReference>
<gene>
    <name evidence="6" type="ORF">FLX08_36250</name>
</gene>
<dbReference type="PANTHER" id="PTHR11228:SF7">
    <property type="entry name" value="PQQA PEPTIDE CYCLASE"/>
    <property type="match status" value="1"/>
</dbReference>
<dbReference type="InterPro" id="IPR007197">
    <property type="entry name" value="rSAM"/>
</dbReference>
<comment type="caution">
    <text evidence="6">The sequence shown here is derived from an EMBL/GenBank/DDBJ whole genome shotgun (WGS) entry which is preliminary data.</text>
</comment>
<evidence type="ECO:0000256" key="3">
    <source>
        <dbReference type="ARBA" id="ARBA00023004"/>
    </source>
</evidence>
<feature type="domain" description="4Fe4S-binding SPASM" evidence="5">
    <location>
        <begin position="295"/>
        <end position="339"/>
    </location>
</feature>
<dbReference type="RefSeq" id="WP_142624784.1">
    <property type="nucleotide sequence ID" value="NZ_VIRM01000070.1"/>
</dbReference>
<evidence type="ECO:0000313" key="6">
    <source>
        <dbReference type="EMBL" id="TQS12356.1"/>
    </source>
</evidence>
<dbReference type="InterPro" id="IPR023885">
    <property type="entry name" value="4Fe4S-binding_SPASM_dom"/>
</dbReference>
<keyword evidence="1" id="KW-0949">S-adenosyl-L-methionine</keyword>
<evidence type="ECO:0000256" key="4">
    <source>
        <dbReference type="ARBA" id="ARBA00023014"/>
    </source>
</evidence>
<keyword evidence="3" id="KW-0408">Iron</keyword>
<dbReference type="Pfam" id="PF13186">
    <property type="entry name" value="SPASM"/>
    <property type="match status" value="1"/>
</dbReference>
<dbReference type="InterPro" id="IPR050377">
    <property type="entry name" value="Radical_SAM_PqqE_MftC-like"/>
</dbReference>
<dbReference type="SUPFAM" id="SSF102114">
    <property type="entry name" value="Radical SAM enzymes"/>
    <property type="match status" value="1"/>
</dbReference>
<evidence type="ECO:0000256" key="1">
    <source>
        <dbReference type="ARBA" id="ARBA00022691"/>
    </source>
</evidence>
<dbReference type="PANTHER" id="PTHR11228">
    <property type="entry name" value="RADICAL SAM DOMAIN PROTEIN"/>
    <property type="match status" value="1"/>
</dbReference>
<proteinExistence type="predicted"/>
<dbReference type="GO" id="GO:0046872">
    <property type="term" value="F:metal ion binding"/>
    <property type="evidence" value="ECO:0007669"/>
    <property type="project" value="UniProtKB-KW"/>
</dbReference>
<keyword evidence="4" id="KW-0411">Iron-sulfur</keyword>
<dbReference type="Proteomes" id="UP000316541">
    <property type="component" value="Unassembled WGS sequence"/>
</dbReference>
<reference evidence="6 7" key="1">
    <citation type="submission" date="2019-07" db="EMBL/GenBank/DDBJ databases">
        <title>Microbispora hainanensis DSM 45428.</title>
        <authorList>
            <person name="Thawai C."/>
        </authorList>
    </citation>
    <scope>NUCLEOTIDE SEQUENCE [LARGE SCALE GENOMIC DNA]</scope>
    <source>
        <strain evidence="6 7">DSM 45428</strain>
    </source>
</reference>
<protein>
    <submittedName>
        <fullName evidence="6">Radical SAM protein</fullName>
    </submittedName>
</protein>
<name>A0A544Y6G4_9ACTN</name>
<dbReference type="GO" id="GO:0003824">
    <property type="term" value="F:catalytic activity"/>
    <property type="evidence" value="ECO:0007669"/>
    <property type="project" value="InterPro"/>
</dbReference>
<dbReference type="AlphaFoldDB" id="A0A544Y6G4"/>
<dbReference type="EMBL" id="VIRM01000070">
    <property type="protein sequence ID" value="TQS12356.1"/>
    <property type="molecule type" value="Genomic_DNA"/>
</dbReference>
<dbReference type="SFLD" id="SFLDG01067">
    <property type="entry name" value="SPASM/twitch_domain_containing"/>
    <property type="match status" value="1"/>
</dbReference>
<keyword evidence="2" id="KW-0479">Metal-binding</keyword>
<evidence type="ECO:0000256" key="2">
    <source>
        <dbReference type="ARBA" id="ARBA00022723"/>
    </source>
</evidence>
<dbReference type="Gene3D" id="3.20.20.70">
    <property type="entry name" value="Aldolase class I"/>
    <property type="match status" value="1"/>
</dbReference>
<evidence type="ECO:0000259" key="5">
    <source>
        <dbReference type="Pfam" id="PF13186"/>
    </source>
</evidence>
<sequence>MKGFELITATARPADYWSGVKALYAAAETEAVDPHVFDGGIAIRPAPWSLELYPTMACNVACVHCYAQTRNEQYGFAGMSTEMMDRLHASIAGMGVRGVQYCGGGEPTLWRGGRIADYIAGLPEQARAGMASNLIKGHVLARADVLAKMTFIEAAVFGYDDATYTEVAGGRGGHTAMTRAVRAILDARDRAGLSTPVVNAKVLINNRNYTWLPRIYDWAISTGFDNVHLRLVDDYEGIGGFTLDDAQRAEFRELLSTFAKGQGITAWLDQLDLIMGDKGAAGDHRWCWTVAIGLNCWVLANGEVYACGPQWGRPDYLIGTLQEDDLEDIWGGERHRQVAQRLIDSMAASRCFANGCRHIKQTMAIDAWRAGALPRPPADEFASRHAWFL</sequence>
<dbReference type="CDD" id="cd01335">
    <property type="entry name" value="Radical_SAM"/>
    <property type="match status" value="1"/>
</dbReference>
<dbReference type="SFLD" id="SFLDS00029">
    <property type="entry name" value="Radical_SAM"/>
    <property type="match status" value="1"/>
</dbReference>